<dbReference type="InterPro" id="IPR011032">
    <property type="entry name" value="GroES-like_sf"/>
</dbReference>
<dbReference type="PANTHER" id="PTHR45033">
    <property type="match status" value="1"/>
</dbReference>
<dbReference type="RefSeq" id="WP_394833252.1">
    <property type="nucleotide sequence ID" value="NZ_CP089929.1"/>
</dbReference>
<sequence>MKAWVIDDKFGIDALKLVELETPKPGFGEVLLRVRAVSLNYRDLVFVEGVASPQHPRPLIPTSDAAGEVAAVGEGVTRVKVGDRVVTHFSNWIGGRATHARMFGSTPGGSYDLSLGKPHQGALSEYALFSAERVLPFPEHLSLEEASTLPIAALTAWHSLFLNESPLKAGETVLVQGTGGVAIFAIQLARAAGARVIVTSSSDEKLARAREIGAHEGINYKKNPDWDVRALELTGGVGVDFVVDVTGSELGRSIHAVRAGGQVSVVGVLAGITAQLDIYPLLQKKARLQGIFTGSRDHFEDLNRAIAQHRLRPVVDRVVPFDKAREAFGRLKNGQFVGKIVIAGA</sequence>
<dbReference type="InterPro" id="IPR013149">
    <property type="entry name" value="ADH-like_C"/>
</dbReference>
<dbReference type="Gene3D" id="3.40.50.720">
    <property type="entry name" value="NAD(P)-binding Rossmann-like Domain"/>
    <property type="match status" value="1"/>
</dbReference>
<organism evidence="2 3">
    <name type="scientific">Pendulispora rubella</name>
    <dbReference type="NCBI Taxonomy" id="2741070"/>
    <lineage>
        <taxon>Bacteria</taxon>
        <taxon>Pseudomonadati</taxon>
        <taxon>Myxococcota</taxon>
        <taxon>Myxococcia</taxon>
        <taxon>Myxococcales</taxon>
        <taxon>Sorangiineae</taxon>
        <taxon>Pendulisporaceae</taxon>
        <taxon>Pendulispora</taxon>
    </lineage>
</organism>
<evidence type="ECO:0000313" key="3">
    <source>
        <dbReference type="Proteomes" id="UP001374803"/>
    </source>
</evidence>
<evidence type="ECO:0000313" key="2">
    <source>
        <dbReference type="EMBL" id="WXB03619.1"/>
    </source>
</evidence>
<dbReference type="SUPFAM" id="SSF51735">
    <property type="entry name" value="NAD(P)-binding Rossmann-fold domains"/>
    <property type="match status" value="1"/>
</dbReference>
<feature type="domain" description="Enoyl reductase (ER)" evidence="1">
    <location>
        <begin position="11"/>
        <end position="342"/>
    </location>
</feature>
<protein>
    <submittedName>
        <fullName evidence="2">NAD(P)-dependent alcohol dehydrogenase</fullName>
    </submittedName>
</protein>
<dbReference type="CDD" id="cd08276">
    <property type="entry name" value="MDR7"/>
    <property type="match status" value="1"/>
</dbReference>
<dbReference type="Gene3D" id="3.90.180.10">
    <property type="entry name" value="Medium-chain alcohol dehydrogenases, catalytic domain"/>
    <property type="match status" value="1"/>
</dbReference>
<dbReference type="SMART" id="SM00829">
    <property type="entry name" value="PKS_ER"/>
    <property type="match status" value="1"/>
</dbReference>
<proteinExistence type="predicted"/>
<evidence type="ECO:0000259" key="1">
    <source>
        <dbReference type="SMART" id="SM00829"/>
    </source>
</evidence>
<dbReference type="InterPro" id="IPR036291">
    <property type="entry name" value="NAD(P)-bd_dom_sf"/>
</dbReference>
<dbReference type="PANTHER" id="PTHR45033:SF2">
    <property type="entry name" value="ZINC-TYPE ALCOHOL DEHYDROGENASE-LIKE PROTEIN C1773.06C"/>
    <property type="match status" value="1"/>
</dbReference>
<dbReference type="SUPFAM" id="SSF50129">
    <property type="entry name" value="GroES-like"/>
    <property type="match status" value="1"/>
</dbReference>
<dbReference type="Pfam" id="PF08240">
    <property type="entry name" value="ADH_N"/>
    <property type="match status" value="1"/>
</dbReference>
<accession>A0ABZ2KY52</accession>
<dbReference type="Pfam" id="PF00107">
    <property type="entry name" value="ADH_zinc_N"/>
    <property type="match status" value="1"/>
</dbReference>
<keyword evidence="3" id="KW-1185">Reference proteome</keyword>
<gene>
    <name evidence="2" type="ORF">LVJ94_42790</name>
</gene>
<dbReference type="Proteomes" id="UP001374803">
    <property type="component" value="Chromosome"/>
</dbReference>
<name>A0ABZ2KY52_9BACT</name>
<reference evidence="2" key="1">
    <citation type="submission" date="2021-12" db="EMBL/GenBank/DDBJ databases">
        <title>Discovery of the Pendulisporaceae a myxobacterial family with distinct sporulation behavior and unique specialized metabolism.</title>
        <authorList>
            <person name="Garcia R."/>
            <person name="Popoff A."/>
            <person name="Bader C.D."/>
            <person name="Loehr J."/>
            <person name="Walesch S."/>
            <person name="Walt C."/>
            <person name="Boldt J."/>
            <person name="Bunk B."/>
            <person name="Haeckl F.J.F.P.J."/>
            <person name="Gunesch A.P."/>
            <person name="Birkelbach J."/>
            <person name="Nuebel U."/>
            <person name="Pietschmann T."/>
            <person name="Bach T."/>
            <person name="Mueller R."/>
        </authorList>
    </citation>
    <scope>NUCLEOTIDE SEQUENCE</scope>
    <source>
        <strain evidence="2">MSr11367</strain>
    </source>
</reference>
<dbReference type="InterPro" id="IPR020843">
    <property type="entry name" value="ER"/>
</dbReference>
<dbReference type="InterPro" id="IPR052711">
    <property type="entry name" value="Zinc_ADH-like"/>
</dbReference>
<dbReference type="InterPro" id="IPR013154">
    <property type="entry name" value="ADH-like_N"/>
</dbReference>
<dbReference type="EMBL" id="CP089983">
    <property type="protein sequence ID" value="WXB03619.1"/>
    <property type="molecule type" value="Genomic_DNA"/>
</dbReference>